<evidence type="ECO:0000256" key="1">
    <source>
        <dbReference type="SAM" id="MobiDB-lite"/>
    </source>
</evidence>
<keyword evidence="4" id="KW-1185">Reference proteome</keyword>
<dbReference type="EnsemblPlants" id="ORUFI03G27760.1">
    <property type="protein sequence ID" value="ORUFI03G27760.1"/>
    <property type="gene ID" value="ORUFI03G27760"/>
</dbReference>
<sequence>MEEHYDVTQLLSDDALADVLARLAPRWLAVSRCVCKAWRAVVDTRHLLRTDLLPLTLTGIYFNFHDIHHSVFLSRPSTRPGPAISGMFTDYTPDNNLVKDHCNGLLLLESGVANPATRQWVPFPPAPPQPVWMKDFYRFDSYLVFDPTISTHYEIFKIPRVPSIRFHVLDPMLKSSQWPPSLCVLQVFSSRTREWGERLFVRDGAAAGTVTDMALAFSYDHYNGVYWHGALYVHCQGDFVMIISLTNNKYQVLKLPMNTEVCQYKNHFLGRSMRGVHYALIDNEHRLRVWFLNELYGQMTWELKHDNDLSFLLRCQEICIQNDGPWTLHYHNYFGYPSQNDNYYEAYKKHIVRKYCYEYDSASYKNDCEDIKKDVVVRVNKFEWDSDNDDILDTGNSNEGGCHGYFSILGFHPYKEVIFLNQNKERGLAYHFNSSKKSLAPPLSTTGTHSKARKAGRSHIQDKMIPCIPPSISLGFFAGLDGDELLEEEERQLVLDKEHVAVDIRHHVQRAVGPNTGSLCMYPPPPITFAILIIFSRKHPSVNITCKNLSPRHSPARSTAATSSSTGLRGDGCSPDGCVADGCSPGCGGSSWTDDGGAPLLSSRDGGSAQPAQPATGLSSSPAARGHLRAHPPPA</sequence>
<dbReference type="HOGENOM" id="CLU_431101_0_0_1"/>
<protein>
    <recommendedName>
        <fullName evidence="2">F-box domain-containing protein</fullName>
    </recommendedName>
</protein>
<dbReference type="OMA" id="YKNDCED"/>
<dbReference type="Gramene" id="ORUFI03G27760.1">
    <property type="protein sequence ID" value="ORUFI03G27760.1"/>
    <property type="gene ID" value="ORUFI03G27760"/>
</dbReference>
<feature type="compositionally biased region" description="Low complexity" evidence="1">
    <location>
        <begin position="556"/>
        <end position="566"/>
    </location>
</feature>
<dbReference type="SUPFAM" id="SSF81383">
    <property type="entry name" value="F-box domain"/>
    <property type="match status" value="1"/>
</dbReference>
<reference evidence="4" key="1">
    <citation type="submission" date="2013-06" db="EMBL/GenBank/DDBJ databases">
        <authorList>
            <person name="Zhao Q."/>
        </authorList>
    </citation>
    <scope>NUCLEOTIDE SEQUENCE</scope>
    <source>
        <strain evidence="4">cv. W1943</strain>
    </source>
</reference>
<dbReference type="AlphaFoldDB" id="A0A0E0NYI8"/>
<dbReference type="Proteomes" id="UP000008022">
    <property type="component" value="Unassembled WGS sequence"/>
</dbReference>
<organism evidence="3 4">
    <name type="scientific">Oryza rufipogon</name>
    <name type="common">Brownbeard rice</name>
    <name type="synonym">Asian wild rice</name>
    <dbReference type="NCBI Taxonomy" id="4529"/>
    <lineage>
        <taxon>Eukaryota</taxon>
        <taxon>Viridiplantae</taxon>
        <taxon>Streptophyta</taxon>
        <taxon>Embryophyta</taxon>
        <taxon>Tracheophyta</taxon>
        <taxon>Spermatophyta</taxon>
        <taxon>Magnoliopsida</taxon>
        <taxon>Liliopsida</taxon>
        <taxon>Poales</taxon>
        <taxon>Poaceae</taxon>
        <taxon>BOP clade</taxon>
        <taxon>Oryzoideae</taxon>
        <taxon>Oryzeae</taxon>
        <taxon>Oryzinae</taxon>
        <taxon>Oryza</taxon>
    </lineage>
</organism>
<accession>A0A0E0NYI8</accession>
<dbReference type="STRING" id="4529.A0A0E0NYI8"/>
<evidence type="ECO:0000259" key="2">
    <source>
        <dbReference type="Pfam" id="PF00646"/>
    </source>
</evidence>
<feature type="region of interest" description="Disordered" evidence="1">
    <location>
        <begin position="594"/>
        <end position="635"/>
    </location>
</feature>
<reference evidence="3" key="2">
    <citation type="submission" date="2015-06" db="UniProtKB">
        <authorList>
            <consortium name="EnsemblPlants"/>
        </authorList>
    </citation>
    <scope>IDENTIFICATION</scope>
</reference>
<dbReference type="InterPro" id="IPR036047">
    <property type="entry name" value="F-box-like_dom_sf"/>
</dbReference>
<name>A0A0E0NYI8_ORYRU</name>
<proteinExistence type="predicted"/>
<feature type="domain" description="F-box" evidence="2">
    <location>
        <begin position="11"/>
        <end position="48"/>
    </location>
</feature>
<dbReference type="Pfam" id="PF00646">
    <property type="entry name" value="F-box"/>
    <property type="match status" value="1"/>
</dbReference>
<evidence type="ECO:0000313" key="4">
    <source>
        <dbReference type="Proteomes" id="UP000008022"/>
    </source>
</evidence>
<feature type="region of interest" description="Disordered" evidence="1">
    <location>
        <begin position="547"/>
        <end position="571"/>
    </location>
</feature>
<evidence type="ECO:0000313" key="3">
    <source>
        <dbReference type="EnsemblPlants" id="ORUFI03G27760.1"/>
    </source>
</evidence>
<feature type="compositionally biased region" description="Polar residues" evidence="1">
    <location>
        <begin position="610"/>
        <end position="622"/>
    </location>
</feature>
<dbReference type="InterPro" id="IPR001810">
    <property type="entry name" value="F-box_dom"/>
</dbReference>
<dbReference type="PANTHER" id="PTHR34591">
    <property type="entry name" value="OS03G0653100 PROTEIN-RELATED"/>
    <property type="match status" value="1"/>
</dbReference>
<feature type="compositionally biased region" description="Basic residues" evidence="1">
    <location>
        <begin position="626"/>
        <end position="635"/>
    </location>
</feature>